<feature type="signal peptide" evidence="3">
    <location>
        <begin position="1"/>
        <end position="22"/>
    </location>
</feature>
<dbReference type="AlphaFoldDB" id="A0A927B837"/>
<comment type="catalytic activity">
    <reaction evidence="1">
        <text>a ribonucleoside 5'-phosphate + H2O = a ribonucleoside + phosphate</text>
        <dbReference type="Rhea" id="RHEA:12484"/>
        <dbReference type="ChEBI" id="CHEBI:15377"/>
        <dbReference type="ChEBI" id="CHEBI:18254"/>
        <dbReference type="ChEBI" id="CHEBI:43474"/>
        <dbReference type="ChEBI" id="CHEBI:58043"/>
        <dbReference type="EC" id="3.1.3.5"/>
    </reaction>
</comment>
<dbReference type="GO" id="GO:0008253">
    <property type="term" value="F:5'-nucleotidase activity"/>
    <property type="evidence" value="ECO:0007669"/>
    <property type="project" value="UniProtKB-EC"/>
</dbReference>
<dbReference type="EMBL" id="JACXAA010000015">
    <property type="protein sequence ID" value="MBD2756946.1"/>
    <property type="molecule type" value="Genomic_DNA"/>
</dbReference>
<feature type="chain" id="PRO_5037047004" description="5'-nucleotidase" evidence="3">
    <location>
        <begin position="23"/>
        <end position="471"/>
    </location>
</feature>
<dbReference type="InterPro" id="IPR032560">
    <property type="entry name" value="DUF4932"/>
</dbReference>
<dbReference type="Pfam" id="PF16286">
    <property type="entry name" value="DUF4932"/>
    <property type="match status" value="1"/>
</dbReference>
<evidence type="ECO:0000256" key="1">
    <source>
        <dbReference type="ARBA" id="ARBA00000815"/>
    </source>
</evidence>
<dbReference type="SUPFAM" id="SSF64167">
    <property type="entry name" value="SurE-like"/>
    <property type="match status" value="1"/>
</dbReference>
<sequence length="471" mass="54377">MRFSLLIVLLTVSVLWSNAAFSQNKLSVLRAGGKSLSIRIDTDYYPNRWTIDPSVKPDRFDVSIKSKPVRVAFIAEKDSVVREIKANDVVDFIVLTPAGDSAYTQIRGLRYVEPALFTTSYNKAHTGKTFVEIPETYELINTVFALTKAAQQNDDLIEKNTPYYKDVIAHFSAYKNEPIVTVMDSILTKNESQYFPLKMDAYAFSLDRKGIIQQSSVYDRVAWGKENSLRPYVLPLQRFAAKTKFMDFYRKHQPYYNQLIRAYQDSLDVASMQTWLNVNFPGTHYDSFKIIFSPLVSGNQSANWFENNGFREAQAHVNFPFPNKSDADFSAKAVQVRNGNIVFTELNHAFINPEADKAQYRKALTSALAKRDAWIDERKPAKNYDNTYACFNEYMNWGLVSLRYVDFAPKNELPALLKRIETMMVNYRGFKKFAEFNQFLVPLYQHRHTGTTVADLYPQIINWFETNKQQN</sequence>
<evidence type="ECO:0000256" key="3">
    <source>
        <dbReference type="SAM" id="SignalP"/>
    </source>
</evidence>
<dbReference type="Proteomes" id="UP000653797">
    <property type="component" value="Unassembled WGS sequence"/>
</dbReference>
<organism evidence="4 5">
    <name type="scientific">Spirosoma validum</name>
    <dbReference type="NCBI Taxonomy" id="2771355"/>
    <lineage>
        <taxon>Bacteria</taxon>
        <taxon>Pseudomonadati</taxon>
        <taxon>Bacteroidota</taxon>
        <taxon>Cytophagia</taxon>
        <taxon>Cytophagales</taxon>
        <taxon>Cytophagaceae</taxon>
        <taxon>Spirosoma</taxon>
    </lineage>
</organism>
<proteinExistence type="predicted"/>
<dbReference type="EC" id="3.1.3.5" evidence="2"/>
<keyword evidence="3" id="KW-0732">Signal</keyword>
<accession>A0A927B837</accession>
<gene>
    <name evidence="4" type="ORF">IC230_28965</name>
</gene>
<name>A0A927B837_9BACT</name>
<reference evidence="4" key="1">
    <citation type="submission" date="2020-09" db="EMBL/GenBank/DDBJ databases">
        <authorList>
            <person name="Kim M.K."/>
        </authorList>
    </citation>
    <scope>NUCLEOTIDE SEQUENCE</scope>
    <source>
        <strain evidence="4">BT704</strain>
    </source>
</reference>
<protein>
    <recommendedName>
        <fullName evidence="2">5'-nucleotidase</fullName>
        <ecNumber evidence="2">3.1.3.5</ecNumber>
    </recommendedName>
</protein>
<dbReference type="RefSeq" id="WP_191042566.1">
    <property type="nucleotide sequence ID" value="NZ_JACXAA010000015.1"/>
</dbReference>
<dbReference type="InterPro" id="IPR036523">
    <property type="entry name" value="SurE-like_sf"/>
</dbReference>
<evidence type="ECO:0000313" key="5">
    <source>
        <dbReference type="Proteomes" id="UP000653797"/>
    </source>
</evidence>
<evidence type="ECO:0000313" key="4">
    <source>
        <dbReference type="EMBL" id="MBD2756946.1"/>
    </source>
</evidence>
<evidence type="ECO:0000256" key="2">
    <source>
        <dbReference type="ARBA" id="ARBA00012643"/>
    </source>
</evidence>
<comment type="caution">
    <text evidence="4">The sequence shown here is derived from an EMBL/GenBank/DDBJ whole genome shotgun (WGS) entry which is preliminary data.</text>
</comment>
<keyword evidence="5" id="KW-1185">Reference proteome</keyword>